<dbReference type="AlphaFoldDB" id="A0A8T0IBI9"/>
<protein>
    <recommendedName>
        <fullName evidence="4">Transcription factor MYC/MYB N-terminal domain-containing protein</fullName>
    </recommendedName>
</protein>
<sequence>MDFRSQLGVAPVMDPVLMQHTLRGLCSSDSQWVYAVFWRILPRNYPPPQWDTEGSIMDRSKGNRRNWYDSLNKRILVWEDGYCNFSACSATANNNGLSSPFFSVPKQHQHCSNDNQQVETMNPELFFKMSHDVYSYGEGLIGKIAADSSHKWVYQEPLENEIGFFSPWHGDIDPHPRTWEGHFKAGIQTIAVIAVESGVLQLGSTKKIKEDLNFVLYMQRKFNFLLSVNPAVFTPCPTSSGGAIVIGNEQPSSESVSAVAKNQADVLTTLNEQLHAARSNIDQFLFPNAAPDLWHPIVTPTAGKKRAKRSEPESSESRNSNQFSFLNAGNESSESRNSNQFSFLNAGNESSESRNSNQFSFLNAGNESSESRNSNQFSFLNAGNESSESRNSNQFSFLNAGNESSESRNSNQFSFLNAGNGFDLRTPEERQSPPKALHTELHSSPHAYIPSMSSLHNLLAKLPSVTGPLDTNNTGFSFLSNASFEATNMGGFHDFNTMQLPPISSDHSSDLQRLVDGECKVTSPTTHSSVDNSVSEDAELDPQNYKDTLPTDEKHTGFNSVFDSFGNFTEFGIQEALENGDSSYSSFLNEIC</sequence>
<comment type="caution">
    <text evidence="5">The sequence shown here is derived from an EMBL/GenBank/DDBJ whole genome shotgun (WGS) entry which is preliminary data.</text>
</comment>
<dbReference type="InterPro" id="IPR025610">
    <property type="entry name" value="MYC/MYB_N"/>
</dbReference>
<keyword evidence="2" id="KW-0804">Transcription</keyword>
<dbReference type="PANTHER" id="PTHR46633:SF3">
    <property type="entry name" value="SERINE_THREONINE-PROTEIN KINASE WNK (WITH NO LYSINE)-LIKE PROTEIN"/>
    <property type="match status" value="1"/>
</dbReference>
<name>A0A8T0IBI9_CERPU</name>
<feature type="compositionally biased region" description="Basic and acidic residues" evidence="3">
    <location>
        <begin position="425"/>
        <end position="438"/>
    </location>
</feature>
<dbReference type="EMBL" id="CM026424">
    <property type="protein sequence ID" value="KAG0581100.1"/>
    <property type="molecule type" value="Genomic_DNA"/>
</dbReference>
<feature type="region of interest" description="Disordered" evidence="3">
    <location>
        <begin position="298"/>
        <end position="438"/>
    </location>
</feature>
<keyword evidence="6" id="KW-1185">Reference proteome</keyword>
<keyword evidence="1" id="KW-0805">Transcription regulation</keyword>
<accession>A0A8T0IBI9</accession>
<dbReference type="Proteomes" id="UP000822688">
    <property type="component" value="Chromosome 4"/>
</dbReference>
<evidence type="ECO:0000256" key="1">
    <source>
        <dbReference type="ARBA" id="ARBA00023015"/>
    </source>
</evidence>
<evidence type="ECO:0000313" key="6">
    <source>
        <dbReference type="Proteomes" id="UP000822688"/>
    </source>
</evidence>
<proteinExistence type="predicted"/>
<dbReference type="Pfam" id="PF14215">
    <property type="entry name" value="bHLH-MYC_N"/>
    <property type="match status" value="1"/>
</dbReference>
<evidence type="ECO:0000313" key="5">
    <source>
        <dbReference type="EMBL" id="KAG0581100.1"/>
    </source>
</evidence>
<feature type="region of interest" description="Disordered" evidence="3">
    <location>
        <begin position="521"/>
        <end position="553"/>
    </location>
</feature>
<evidence type="ECO:0000259" key="4">
    <source>
        <dbReference type="Pfam" id="PF14215"/>
    </source>
</evidence>
<evidence type="ECO:0000256" key="2">
    <source>
        <dbReference type="ARBA" id="ARBA00023163"/>
    </source>
</evidence>
<evidence type="ECO:0000256" key="3">
    <source>
        <dbReference type="SAM" id="MobiDB-lite"/>
    </source>
</evidence>
<feature type="compositionally biased region" description="Polar residues" evidence="3">
    <location>
        <begin position="321"/>
        <end position="417"/>
    </location>
</feature>
<gene>
    <name evidence="5" type="ORF">KC19_4G224900</name>
</gene>
<reference evidence="5" key="1">
    <citation type="submission" date="2020-06" db="EMBL/GenBank/DDBJ databases">
        <title>WGS assembly of Ceratodon purpureus strain R40.</title>
        <authorList>
            <person name="Carey S.B."/>
            <person name="Jenkins J."/>
            <person name="Shu S."/>
            <person name="Lovell J.T."/>
            <person name="Sreedasyam A."/>
            <person name="Maumus F."/>
            <person name="Tiley G.P."/>
            <person name="Fernandez-Pozo N."/>
            <person name="Barry K."/>
            <person name="Chen C."/>
            <person name="Wang M."/>
            <person name="Lipzen A."/>
            <person name="Daum C."/>
            <person name="Saski C.A."/>
            <person name="Payton A.C."/>
            <person name="Mcbreen J.C."/>
            <person name="Conrad R.E."/>
            <person name="Kollar L.M."/>
            <person name="Olsson S."/>
            <person name="Huttunen S."/>
            <person name="Landis J.B."/>
            <person name="Wickett N.J."/>
            <person name="Johnson M.G."/>
            <person name="Rensing S.A."/>
            <person name="Grimwood J."/>
            <person name="Schmutz J."/>
            <person name="Mcdaniel S.F."/>
        </authorList>
    </citation>
    <scope>NUCLEOTIDE SEQUENCE</scope>
    <source>
        <strain evidence="5">R40</strain>
    </source>
</reference>
<feature type="domain" description="Transcription factor MYC/MYB N-terminal" evidence="4">
    <location>
        <begin position="18"/>
        <end position="222"/>
    </location>
</feature>
<organism evidence="5 6">
    <name type="scientific">Ceratodon purpureus</name>
    <name type="common">Fire moss</name>
    <name type="synonym">Dicranum purpureum</name>
    <dbReference type="NCBI Taxonomy" id="3225"/>
    <lineage>
        <taxon>Eukaryota</taxon>
        <taxon>Viridiplantae</taxon>
        <taxon>Streptophyta</taxon>
        <taxon>Embryophyta</taxon>
        <taxon>Bryophyta</taxon>
        <taxon>Bryophytina</taxon>
        <taxon>Bryopsida</taxon>
        <taxon>Dicranidae</taxon>
        <taxon>Pseudoditrichales</taxon>
        <taxon>Ditrichaceae</taxon>
        <taxon>Ceratodon</taxon>
    </lineage>
</organism>
<dbReference type="PANTHER" id="PTHR46633">
    <property type="entry name" value="TRANSCRIPTION FACTOR MYC/MYB-RELATED"/>
    <property type="match status" value="1"/>
</dbReference>
<feature type="compositionally biased region" description="Polar residues" evidence="3">
    <location>
        <begin position="522"/>
        <end position="533"/>
    </location>
</feature>